<dbReference type="Proteomes" id="UP000053424">
    <property type="component" value="Unassembled WGS sequence"/>
</dbReference>
<protein>
    <submittedName>
        <fullName evidence="4">Uncharacterized protein</fullName>
    </submittedName>
</protein>
<proteinExistence type="predicted"/>
<feature type="transmembrane region" description="Helical" evidence="2">
    <location>
        <begin position="190"/>
        <end position="210"/>
    </location>
</feature>
<dbReference type="OrthoDB" id="3362246at2759"/>
<dbReference type="STRING" id="686832.A0A0C3BSV7"/>
<feature type="compositionally biased region" description="Polar residues" evidence="1">
    <location>
        <begin position="136"/>
        <end position="165"/>
    </location>
</feature>
<accession>A0A0C3BSV7</accession>
<keyword evidence="2" id="KW-0812">Transmembrane</keyword>
<keyword evidence="3" id="KW-0732">Signal</keyword>
<dbReference type="AlphaFoldDB" id="A0A0C3BSV7"/>
<keyword evidence="2" id="KW-1133">Transmembrane helix</keyword>
<organism evidence="4 5">
    <name type="scientific">Hebeloma cylindrosporum</name>
    <dbReference type="NCBI Taxonomy" id="76867"/>
    <lineage>
        <taxon>Eukaryota</taxon>
        <taxon>Fungi</taxon>
        <taxon>Dikarya</taxon>
        <taxon>Basidiomycota</taxon>
        <taxon>Agaricomycotina</taxon>
        <taxon>Agaricomycetes</taxon>
        <taxon>Agaricomycetidae</taxon>
        <taxon>Agaricales</taxon>
        <taxon>Agaricineae</taxon>
        <taxon>Hymenogastraceae</taxon>
        <taxon>Hebeloma</taxon>
    </lineage>
</organism>
<reference evidence="5" key="2">
    <citation type="submission" date="2015-01" db="EMBL/GenBank/DDBJ databases">
        <title>Evolutionary Origins and Diversification of the Mycorrhizal Mutualists.</title>
        <authorList>
            <consortium name="DOE Joint Genome Institute"/>
            <consortium name="Mycorrhizal Genomics Consortium"/>
            <person name="Kohler A."/>
            <person name="Kuo A."/>
            <person name="Nagy L.G."/>
            <person name="Floudas D."/>
            <person name="Copeland A."/>
            <person name="Barry K.W."/>
            <person name="Cichocki N."/>
            <person name="Veneault-Fourrey C."/>
            <person name="LaButti K."/>
            <person name="Lindquist E.A."/>
            <person name="Lipzen A."/>
            <person name="Lundell T."/>
            <person name="Morin E."/>
            <person name="Murat C."/>
            <person name="Riley R."/>
            <person name="Ohm R."/>
            <person name="Sun H."/>
            <person name="Tunlid A."/>
            <person name="Henrissat B."/>
            <person name="Grigoriev I.V."/>
            <person name="Hibbett D.S."/>
            <person name="Martin F."/>
        </authorList>
    </citation>
    <scope>NUCLEOTIDE SEQUENCE [LARGE SCALE GENOMIC DNA]</scope>
    <source>
        <strain evidence="5">h7</strain>
    </source>
</reference>
<evidence type="ECO:0000256" key="2">
    <source>
        <dbReference type="SAM" id="Phobius"/>
    </source>
</evidence>
<evidence type="ECO:0000313" key="4">
    <source>
        <dbReference type="EMBL" id="KIM39760.1"/>
    </source>
</evidence>
<sequence length="211" mass="21348">MKYFASAVALVSIVPGIVSLTIDTPSRVVQCQPQLLTWSGGMAPYYLTVIPDLKVAKQARLRASQTWIVDIPSGTTITLALKDSTGATAFTDVITVQPNTDSSCLNGGSPPAPNPGNGANSGTPPLVTQAADATSVAGTSVRSGTNLSTPSGRATSISPPTQTVARPTGTAASTPSRPATTNASGAEGRFSFGGFGFAGFLGLVGAIFLYI</sequence>
<evidence type="ECO:0000313" key="5">
    <source>
        <dbReference type="Proteomes" id="UP000053424"/>
    </source>
</evidence>
<name>A0A0C3BSV7_HEBCY</name>
<evidence type="ECO:0000256" key="3">
    <source>
        <dbReference type="SAM" id="SignalP"/>
    </source>
</evidence>
<feature type="compositionally biased region" description="Low complexity" evidence="1">
    <location>
        <begin position="115"/>
        <end position="125"/>
    </location>
</feature>
<reference evidence="4 5" key="1">
    <citation type="submission" date="2014-04" db="EMBL/GenBank/DDBJ databases">
        <authorList>
            <consortium name="DOE Joint Genome Institute"/>
            <person name="Kuo A."/>
            <person name="Gay G."/>
            <person name="Dore J."/>
            <person name="Kohler A."/>
            <person name="Nagy L.G."/>
            <person name="Floudas D."/>
            <person name="Copeland A."/>
            <person name="Barry K.W."/>
            <person name="Cichocki N."/>
            <person name="Veneault-Fourrey C."/>
            <person name="LaButti K."/>
            <person name="Lindquist E.A."/>
            <person name="Lipzen A."/>
            <person name="Lundell T."/>
            <person name="Morin E."/>
            <person name="Murat C."/>
            <person name="Sun H."/>
            <person name="Tunlid A."/>
            <person name="Henrissat B."/>
            <person name="Grigoriev I.V."/>
            <person name="Hibbett D.S."/>
            <person name="Martin F."/>
            <person name="Nordberg H.P."/>
            <person name="Cantor M.N."/>
            <person name="Hua S.X."/>
        </authorList>
    </citation>
    <scope>NUCLEOTIDE SEQUENCE [LARGE SCALE GENOMIC DNA]</scope>
    <source>
        <strain evidence="5">h7</strain>
    </source>
</reference>
<feature type="compositionally biased region" description="Low complexity" evidence="1">
    <location>
        <begin position="167"/>
        <end position="183"/>
    </location>
</feature>
<dbReference type="PANTHER" id="PTHR37487">
    <property type="entry name" value="CHROMOSOME 1, WHOLE GENOME SHOTGUN SEQUENCE"/>
    <property type="match status" value="1"/>
</dbReference>
<dbReference type="EMBL" id="KN831784">
    <property type="protein sequence ID" value="KIM39760.1"/>
    <property type="molecule type" value="Genomic_DNA"/>
</dbReference>
<gene>
    <name evidence="4" type="ORF">M413DRAFT_11883</name>
</gene>
<feature type="region of interest" description="Disordered" evidence="1">
    <location>
        <begin position="100"/>
        <end position="183"/>
    </location>
</feature>
<dbReference type="HOGENOM" id="CLU_063099_1_1_1"/>
<evidence type="ECO:0000256" key="1">
    <source>
        <dbReference type="SAM" id="MobiDB-lite"/>
    </source>
</evidence>
<feature type="signal peptide" evidence="3">
    <location>
        <begin position="1"/>
        <end position="19"/>
    </location>
</feature>
<dbReference type="PANTHER" id="PTHR37487:SF2">
    <property type="entry name" value="EXPRESSED PROTEIN"/>
    <property type="match status" value="1"/>
</dbReference>
<keyword evidence="2" id="KW-0472">Membrane</keyword>
<feature type="chain" id="PRO_5002161844" evidence="3">
    <location>
        <begin position="20"/>
        <end position="211"/>
    </location>
</feature>
<keyword evidence="5" id="KW-1185">Reference proteome</keyword>